<protein>
    <recommendedName>
        <fullName evidence="3">Methyltransferase FkbM domain-containing protein</fullName>
    </recommendedName>
</protein>
<organism evidence="1 2">
    <name type="scientific">Polarella glacialis</name>
    <name type="common">Dinoflagellate</name>
    <dbReference type="NCBI Taxonomy" id="89957"/>
    <lineage>
        <taxon>Eukaryota</taxon>
        <taxon>Sar</taxon>
        <taxon>Alveolata</taxon>
        <taxon>Dinophyceae</taxon>
        <taxon>Suessiales</taxon>
        <taxon>Suessiaceae</taxon>
        <taxon>Polarella</taxon>
    </lineage>
</organism>
<dbReference type="EMBL" id="CAJNNW010025983">
    <property type="protein sequence ID" value="CAE8681694.1"/>
    <property type="molecule type" value="Genomic_DNA"/>
</dbReference>
<accession>A0A813JP12</accession>
<dbReference type="AlphaFoldDB" id="A0A813JP12"/>
<dbReference type="Proteomes" id="UP000626109">
    <property type="component" value="Unassembled WGS sequence"/>
</dbReference>
<reference evidence="1" key="1">
    <citation type="submission" date="2021-02" db="EMBL/GenBank/DDBJ databases">
        <authorList>
            <person name="Dougan E. K."/>
            <person name="Rhodes N."/>
            <person name="Thang M."/>
            <person name="Chan C."/>
        </authorList>
    </citation>
    <scope>NUCLEOTIDE SEQUENCE</scope>
</reference>
<proteinExistence type="predicted"/>
<evidence type="ECO:0000313" key="2">
    <source>
        <dbReference type="Proteomes" id="UP000626109"/>
    </source>
</evidence>
<sequence>MGCQNTAYQYFRNFALQFEQLDEIMPSSLKRVPFDLELSDPLLHLTRCRPIGLLLLLMRLRFDTHRLEDALVSERLQWWTWCRAGWDGWCYTLESGTKDDRLYPPEGFERGNVSTNASSWPPWTNGKFMGKSEFLRSESQMVRTIQRDLGVSSPPAGSPQAFPSPGKPLKCGPCRLHESERRIYSQKGLDGVLEELFRCIGVSTASFIEIGTQDGSQCSTRYMRVAHKFAGYMFDDGHEDSRIGLRKLYIRPTEIASLLNVTLRTGDKSRGVPPLESNNLDLLAIDTDGGDYGIWQALCQGRVKPRVVVLETNSNNPEPSPEPFLEALAAGRPISRHGFPPCPLRLLDKLSSRCGYVLVHTVQQDAVFVRRDVLRSSQPCRTFPNAGNVNFFLKREIVRDRLITQYSKFHGHDGASAKLNKEGVTFHYLGVPSLDTVMAMVSQIAS</sequence>
<evidence type="ECO:0000313" key="1">
    <source>
        <dbReference type="EMBL" id="CAE8681694.1"/>
    </source>
</evidence>
<gene>
    <name evidence="1" type="ORF">PGLA2088_LOCUS22554</name>
</gene>
<name>A0A813JP12_POLGL</name>
<evidence type="ECO:0008006" key="3">
    <source>
        <dbReference type="Google" id="ProtNLM"/>
    </source>
</evidence>
<comment type="caution">
    <text evidence="1">The sequence shown here is derived from an EMBL/GenBank/DDBJ whole genome shotgun (WGS) entry which is preliminary data.</text>
</comment>